<keyword evidence="6" id="KW-0479">Metal-binding</keyword>
<accession>A0A6D2JR48</accession>
<evidence type="ECO:0000256" key="6">
    <source>
        <dbReference type="ARBA" id="ARBA00022723"/>
    </source>
</evidence>
<dbReference type="InterPro" id="IPR001128">
    <property type="entry name" value="Cyt_P450"/>
</dbReference>
<keyword evidence="4" id="KW-0349">Heme</keyword>
<evidence type="ECO:0008006" key="14">
    <source>
        <dbReference type="Google" id="ProtNLM"/>
    </source>
</evidence>
<evidence type="ECO:0000313" key="13">
    <source>
        <dbReference type="Proteomes" id="UP000467841"/>
    </source>
</evidence>
<keyword evidence="11" id="KW-0472">Membrane</keyword>
<dbReference type="GO" id="GO:0016705">
    <property type="term" value="F:oxidoreductase activity, acting on paired donors, with incorporation or reduction of molecular oxygen"/>
    <property type="evidence" value="ECO:0007669"/>
    <property type="project" value="InterPro"/>
</dbReference>
<name>A0A6D2JR48_9BRAS</name>
<organism evidence="12 13">
    <name type="scientific">Microthlaspi erraticum</name>
    <dbReference type="NCBI Taxonomy" id="1685480"/>
    <lineage>
        <taxon>Eukaryota</taxon>
        <taxon>Viridiplantae</taxon>
        <taxon>Streptophyta</taxon>
        <taxon>Embryophyta</taxon>
        <taxon>Tracheophyta</taxon>
        <taxon>Spermatophyta</taxon>
        <taxon>Magnoliopsida</taxon>
        <taxon>eudicotyledons</taxon>
        <taxon>Gunneridae</taxon>
        <taxon>Pentapetalae</taxon>
        <taxon>rosids</taxon>
        <taxon>malvids</taxon>
        <taxon>Brassicales</taxon>
        <taxon>Brassicaceae</taxon>
        <taxon>Coluteocarpeae</taxon>
        <taxon>Microthlaspi</taxon>
    </lineage>
</organism>
<dbReference type="InterPro" id="IPR036396">
    <property type="entry name" value="Cyt_P450_sf"/>
</dbReference>
<evidence type="ECO:0000256" key="9">
    <source>
        <dbReference type="ARBA" id="ARBA00023004"/>
    </source>
</evidence>
<comment type="similarity">
    <text evidence="3">Belongs to the cytochrome P450 family.</text>
</comment>
<evidence type="ECO:0000256" key="4">
    <source>
        <dbReference type="ARBA" id="ARBA00022617"/>
    </source>
</evidence>
<evidence type="ECO:0000256" key="3">
    <source>
        <dbReference type="ARBA" id="ARBA00010617"/>
    </source>
</evidence>
<reference evidence="12" key="1">
    <citation type="submission" date="2020-01" db="EMBL/GenBank/DDBJ databases">
        <authorList>
            <person name="Mishra B."/>
        </authorList>
    </citation>
    <scope>NUCLEOTIDE SEQUENCE [LARGE SCALE GENOMIC DNA]</scope>
</reference>
<evidence type="ECO:0000256" key="7">
    <source>
        <dbReference type="ARBA" id="ARBA00022989"/>
    </source>
</evidence>
<dbReference type="Gene3D" id="1.20.120.990">
    <property type="entry name" value="Glycosyltransferase family 88, C-terminal domain"/>
    <property type="match status" value="1"/>
</dbReference>
<proteinExistence type="inferred from homology"/>
<gene>
    <name evidence="12" type="ORF">MERR_LOCUS31389</name>
</gene>
<dbReference type="PRINTS" id="PR00385">
    <property type="entry name" value="P450"/>
</dbReference>
<comment type="subcellular location">
    <subcellularLocation>
        <location evidence="2">Membrane</location>
        <topology evidence="2">Single-pass membrane protein</topology>
    </subcellularLocation>
</comment>
<dbReference type="OrthoDB" id="1470350at2759"/>
<evidence type="ECO:0000256" key="5">
    <source>
        <dbReference type="ARBA" id="ARBA00022692"/>
    </source>
</evidence>
<dbReference type="AlphaFoldDB" id="A0A6D2JR48"/>
<evidence type="ECO:0000256" key="1">
    <source>
        <dbReference type="ARBA" id="ARBA00001971"/>
    </source>
</evidence>
<keyword evidence="8" id="KW-0560">Oxidoreductase</keyword>
<evidence type="ECO:0000256" key="2">
    <source>
        <dbReference type="ARBA" id="ARBA00004167"/>
    </source>
</evidence>
<dbReference type="Pfam" id="PF00067">
    <property type="entry name" value="p450"/>
    <property type="match status" value="1"/>
</dbReference>
<dbReference type="GO" id="GO:0020037">
    <property type="term" value="F:heme binding"/>
    <property type="evidence" value="ECO:0007669"/>
    <property type="project" value="InterPro"/>
</dbReference>
<keyword evidence="7" id="KW-1133">Transmembrane helix</keyword>
<keyword evidence="10" id="KW-0503">Monooxygenase</keyword>
<evidence type="ECO:0000256" key="8">
    <source>
        <dbReference type="ARBA" id="ARBA00023002"/>
    </source>
</evidence>
<protein>
    <recommendedName>
        <fullName evidence="14">Cytochrome P450</fullName>
    </recommendedName>
</protein>
<dbReference type="InterPro" id="IPR050665">
    <property type="entry name" value="Cytochrome_P450_Monooxygen"/>
</dbReference>
<comment type="cofactor">
    <cofactor evidence="1">
        <name>heme</name>
        <dbReference type="ChEBI" id="CHEBI:30413"/>
    </cofactor>
</comment>
<dbReference type="PANTHER" id="PTHR24282:SF113">
    <property type="entry name" value="CYTOCHROME P450"/>
    <property type="match status" value="1"/>
</dbReference>
<dbReference type="GO" id="GO:0016020">
    <property type="term" value="C:membrane"/>
    <property type="evidence" value="ECO:0007669"/>
    <property type="project" value="UniProtKB-SubCell"/>
</dbReference>
<keyword evidence="13" id="KW-1185">Reference proteome</keyword>
<dbReference type="Proteomes" id="UP000467841">
    <property type="component" value="Unassembled WGS sequence"/>
</dbReference>
<keyword evidence="5" id="KW-0812">Transmembrane</keyword>
<evidence type="ECO:0000256" key="11">
    <source>
        <dbReference type="ARBA" id="ARBA00023136"/>
    </source>
</evidence>
<dbReference type="EMBL" id="CACVBM020001295">
    <property type="protein sequence ID" value="CAA7044154.1"/>
    <property type="molecule type" value="Genomic_DNA"/>
</dbReference>
<dbReference type="Gene3D" id="1.10.630.10">
    <property type="entry name" value="Cytochrome P450"/>
    <property type="match status" value="1"/>
</dbReference>
<dbReference type="GO" id="GO:0005506">
    <property type="term" value="F:iron ion binding"/>
    <property type="evidence" value="ECO:0007669"/>
    <property type="project" value="InterPro"/>
</dbReference>
<evidence type="ECO:0000256" key="10">
    <source>
        <dbReference type="ARBA" id="ARBA00023033"/>
    </source>
</evidence>
<dbReference type="PANTHER" id="PTHR24282">
    <property type="entry name" value="CYTOCHROME P450 FAMILY MEMBER"/>
    <property type="match status" value="1"/>
</dbReference>
<dbReference type="SUPFAM" id="SSF48264">
    <property type="entry name" value="Cytochrome P450"/>
    <property type="match status" value="1"/>
</dbReference>
<sequence>MSFPVAAAALVVVVAVASLWKWRIVKWVWFKPKMLESYLRNCSLAIREMNGQIQNMVPAFYHCCSEVVCQWERLFSDKESSLEVDVWPWLVNMTVDVISHTAFGSIYKEEQRIFQLQGELAELIAQAFKKSYIPGFRFYPTKSNRRMKAIDREIDIILREESQGNGISVEEVMKECKLFHFAGQETTSVLLVWTMVLLSHHQDWQERAREEVRQILGDDATKPDIDSLSNLKVMSMISYEVLRLYPVGTQFHKRDYALLTI</sequence>
<dbReference type="GO" id="GO:0004497">
    <property type="term" value="F:monooxygenase activity"/>
    <property type="evidence" value="ECO:0007669"/>
    <property type="project" value="UniProtKB-KW"/>
</dbReference>
<keyword evidence="9" id="KW-0408">Iron</keyword>
<comment type="caution">
    <text evidence="12">The sequence shown here is derived from an EMBL/GenBank/DDBJ whole genome shotgun (WGS) entry which is preliminary data.</text>
</comment>
<evidence type="ECO:0000313" key="12">
    <source>
        <dbReference type="EMBL" id="CAA7044154.1"/>
    </source>
</evidence>